<evidence type="ECO:0000313" key="2">
    <source>
        <dbReference type="Proteomes" id="UP000263486"/>
    </source>
</evidence>
<dbReference type="RefSeq" id="WP_114641778.1">
    <property type="nucleotide sequence ID" value="NZ_JAACIO010000007.1"/>
</dbReference>
<keyword evidence="1" id="KW-0540">Nuclease</keyword>
<evidence type="ECO:0000313" key="1">
    <source>
        <dbReference type="EMBL" id="REI42094.1"/>
    </source>
</evidence>
<keyword evidence="2" id="KW-1185">Reference proteome</keyword>
<dbReference type="EMBL" id="QUAJ01000006">
    <property type="protein sequence ID" value="REI42094.1"/>
    <property type="molecule type" value="Genomic_DNA"/>
</dbReference>
<name>A0ABX9KJA5_9FUSO</name>
<sequence length="143" mass="17219">MIKVKCDYCGKKNGYGEECSCDGKKEARAKQQKYYNKNIRNKNSEKFYSSTRWRKTREQCKLRYYGLDLYELYKYGNISHGSLSHHIIEITEDPERIYDIDNLLYLSESNHNEVHSAYNESLKTKKKMQDFLFSIMKRFEENH</sequence>
<keyword evidence="1" id="KW-0378">Hydrolase</keyword>
<keyword evidence="1" id="KW-0255">Endonuclease</keyword>
<dbReference type="Proteomes" id="UP000263486">
    <property type="component" value="Unassembled WGS sequence"/>
</dbReference>
<proteinExistence type="predicted"/>
<gene>
    <name evidence="1" type="ORF">DYH56_05075</name>
</gene>
<comment type="caution">
    <text evidence="1">The sequence shown here is derived from an EMBL/GenBank/DDBJ whole genome shotgun (WGS) entry which is preliminary data.</text>
</comment>
<dbReference type="GO" id="GO:0004519">
    <property type="term" value="F:endonuclease activity"/>
    <property type="evidence" value="ECO:0007669"/>
    <property type="project" value="UniProtKB-KW"/>
</dbReference>
<organism evidence="1 2">
    <name type="scientific">Psychrilyobacter piezotolerans</name>
    <dbReference type="NCBI Taxonomy" id="2293438"/>
    <lineage>
        <taxon>Bacteria</taxon>
        <taxon>Fusobacteriati</taxon>
        <taxon>Fusobacteriota</taxon>
        <taxon>Fusobacteriia</taxon>
        <taxon>Fusobacteriales</taxon>
        <taxon>Fusobacteriaceae</taxon>
        <taxon>Psychrilyobacter</taxon>
    </lineage>
</organism>
<reference evidence="1 2" key="1">
    <citation type="submission" date="2018-08" db="EMBL/GenBank/DDBJ databases">
        <title>Draft genome sequence of Psychrilyobacter sp. strain SD5 isolated from Black Sea water.</title>
        <authorList>
            <person name="Yadav S."/>
            <person name="Villanueva L."/>
            <person name="Damste J.S.S."/>
        </authorList>
    </citation>
    <scope>NUCLEOTIDE SEQUENCE [LARGE SCALE GENOMIC DNA]</scope>
    <source>
        <strain evidence="1 2">SD5</strain>
    </source>
</reference>
<accession>A0ABX9KJA5</accession>
<protein>
    <submittedName>
        <fullName evidence="1">Endonuclease</fullName>
    </submittedName>
</protein>